<dbReference type="PANTHER" id="PTHR30193">
    <property type="entry name" value="ABC TRANSPORTER PERMEASE PROTEIN"/>
    <property type="match status" value="1"/>
</dbReference>
<evidence type="ECO:0000256" key="5">
    <source>
        <dbReference type="ARBA" id="ARBA00022989"/>
    </source>
</evidence>
<keyword evidence="5 7" id="KW-1133">Transmembrane helix</keyword>
<evidence type="ECO:0000259" key="8">
    <source>
        <dbReference type="PROSITE" id="PS50928"/>
    </source>
</evidence>
<feature type="transmembrane region" description="Helical" evidence="7">
    <location>
        <begin position="63"/>
        <end position="89"/>
    </location>
</feature>
<name>A0A1B2DI50_9BACL</name>
<keyword evidence="2 7" id="KW-0813">Transport</keyword>
<reference evidence="9" key="1">
    <citation type="submission" date="2016-08" db="EMBL/GenBank/DDBJ databases">
        <title>Complete Genome Seqeunce of Paenibacillus sp. BIHB 4019 from tea rhizoplane.</title>
        <authorList>
            <person name="Thakur R."/>
            <person name="Swarnkar M.K."/>
            <person name="Gulati A."/>
        </authorList>
    </citation>
    <scope>NUCLEOTIDE SEQUENCE [LARGE SCALE GENOMIC DNA]</scope>
    <source>
        <strain evidence="9">BIHB4019</strain>
    </source>
</reference>
<feature type="domain" description="ABC transmembrane type-1" evidence="8">
    <location>
        <begin position="64"/>
        <end position="275"/>
    </location>
</feature>
<organism evidence="9">
    <name type="scientific">Paenibacillus sp. BIHB 4019</name>
    <dbReference type="NCBI Taxonomy" id="1870819"/>
    <lineage>
        <taxon>Bacteria</taxon>
        <taxon>Bacillati</taxon>
        <taxon>Bacillota</taxon>
        <taxon>Bacilli</taxon>
        <taxon>Bacillales</taxon>
        <taxon>Paenibacillaceae</taxon>
        <taxon>Paenibacillus</taxon>
    </lineage>
</organism>
<dbReference type="GO" id="GO:0005886">
    <property type="term" value="C:plasma membrane"/>
    <property type="evidence" value="ECO:0007669"/>
    <property type="project" value="UniProtKB-SubCell"/>
</dbReference>
<dbReference type="SUPFAM" id="SSF161098">
    <property type="entry name" value="MetI-like"/>
    <property type="match status" value="1"/>
</dbReference>
<accession>A0A1B2DI50</accession>
<evidence type="ECO:0000256" key="3">
    <source>
        <dbReference type="ARBA" id="ARBA00022475"/>
    </source>
</evidence>
<evidence type="ECO:0000256" key="6">
    <source>
        <dbReference type="ARBA" id="ARBA00023136"/>
    </source>
</evidence>
<dbReference type="InterPro" id="IPR000515">
    <property type="entry name" value="MetI-like"/>
</dbReference>
<dbReference type="EMBL" id="CP016808">
    <property type="protein sequence ID" value="ANY67381.1"/>
    <property type="molecule type" value="Genomic_DNA"/>
</dbReference>
<dbReference type="InterPro" id="IPR035906">
    <property type="entry name" value="MetI-like_sf"/>
</dbReference>
<feature type="transmembrane region" description="Helical" evidence="7">
    <location>
        <begin position="254"/>
        <end position="274"/>
    </location>
</feature>
<sequence>MRTKAFVPYLFLTPALVLFAIFMGYPILYSLTLSFQTSQGGELVFTGLDNYAKLFSDKIFGKALLNTFIILIIQVPLMLFASLLLATLLNSLKRFKALFRVAFFMPAVTSLIAASIIFSIMLMNDGILNQLLGAVGIDPIPWLSHPVWAKVSLIIAMTWRWTGYNMVIYLAGLQNVSESLYEAASIDGATRVRQFFNITIPQLKPIILFTAILSTIGTLQLFEEPYTLTKGGPSDATITIGMYLYQTGFRYFNFGYASTLAYVIVILIGILSYIQFKVTGDE</sequence>
<evidence type="ECO:0000313" key="9">
    <source>
        <dbReference type="EMBL" id="ANY67381.1"/>
    </source>
</evidence>
<keyword evidence="6 7" id="KW-0472">Membrane</keyword>
<dbReference type="Pfam" id="PF00528">
    <property type="entry name" value="BPD_transp_1"/>
    <property type="match status" value="1"/>
</dbReference>
<proteinExistence type="inferred from homology"/>
<feature type="transmembrane region" description="Helical" evidence="7">
    <location>
        <begin position="101"/>
        <end position="122"/>
    </location>
</feature>
<dbReference type="RefSeq" id="WP_099518584.1">
    <property type="nucleotide sequence ID" value="NZ_CP016808.1"/>
</dbReference>
<dbReference type="InterPro" id="IPR051393">
    <property type="entry name" value="ABC_transporter_permease"/>
</dbReference>
<dbReference type="AlphaFoldDB" id="A0A1B2DI50"/>
<keyword evidence="3" id="KW-1003">Cell membrane</keyword>
<feature type="transmembrane region" description="Helical" evidence="7">
    <location>
        <begin position="7"/>
        <end position="28"/>
    </location>
</feature>
<dbReference type="PANTHER" id="PTHR30193:SF37">
    <property type="entry name" value="INNER MEMBRANE ABC TRANSPORTER PERMEASE PROTEIN YCJO"/>
    <property type="match status" value="1"/>
</dbReference>
<evidence type="ECO:0000256" key="7">
    <source>
        <dbReference type="RuleBase" id="RU363032"/>
    </source>
</evidence>
<evidence type="ECO:0000256" key="1">
    <source>
        <dbReference type="ARBA" id="ARBA00004651"/>
    </source>
</evidence>
<comment type="similarity">
    <text evidence="7">Belongs to the binding-protein-dependent transport system permease family.</text>
</comment>
<dbReference type="Gene3D" id="1.10.3720.10">
    <property type="entry name" value="MetI-like"/>
    <property type="match status" value="1"/>
</dbReference>
<comment type="subcellular location">
    <subcellularLocation>
        <location evidence="1 7">Cell membrane</location>
        <topology evidence="1 7">Multi-pass membrane protein</topology>
    </subcellularLocation>
</comment>
<gene>
    <name evidence="9" type="ORF">BBD42_13525</name>
</gene>
<keyword evidence="4 7" id="KW-0812">Transmembrane</keyword>
<dbReference type="CDD" id="cd06261">
    <property type="entry name" value="TM_PBP2"/>
    <property type="match status" value="1"/>
</dbReference>
<protein>
    <submittedName>
        <fullName evidence="9">Lactose ABC transporter permease</fullName>
    </submittedName>
</protein>
<dbReference type="PROSITE" id="PS50928">
    <property type="entry name" value="ABC_TM1"/>
    <property type="match status" value="1"/>
</dbReference>
<evidence type="ECO:0000256" key="2">
    <source>
        <dbReference type="ARBA" id="ARBA00022448"/>
    </source>
</evidence>
<evidence type="ECO:0000256" key="4">
    <source>
        <dbReference type="ARBA" id="ARBA00022692"/>
    </source>
</evidence>
<dbReference type="GO" id="GO:0055085">
    <property type="term" value="P:transmembrane transport"/>
    <property type="evidence" value="ECO:0007669"/>
    <property type="project" value="InterPro"/>
</dbReference>